<reference evidence="12" key="1">
    <citation type="submission" date="2011-04" db="EMBL/GenBank/DDBJ databases">
        <title>The complete genome of Spirochaeta coccoides DSM 17374.</title>
        <authorList>
            <person name="Lucas S."/>
            <person name="Copeland A."/>
            <person name="Lapidus A."/>
            <person name="Bruce D."/>
            <person name="Goodwin L."/>
            <person name="Pitluck S."/>
            <person name="Peters L."/>
            <person name="Kyrpides N."/>
            <person name="Mavromatis K."/>
            <person name="Pagani I."/>
            <person name="Ivanova N."/>
            <person name="Ovchinnikova G."/>
            <person name="Lu M."/>
            <person name="Detter J.C."/>
            <person name="Tapia R."/>
            <person name="Han C."/>
            <person name="Land M."/>
            <person name="Hauser L."/>
            <person name="Markowitz V."/>
            <person name="Cheng J.-F."/>
            <person name="Hugenholtz P."/>
            <person name="Woyke T."/>
            <person name="Wu D."/>
            <person name="Spring S."/>
            <person name="Schroeder M."/>
            <person name="Brambilla E."/>
            <person name="Klenk H.-P."/>
            <person name="Eisen J.A."/>
        </authorList>
    </citation>
    <scope>NUCLEOTIDE SEQUENCE [LARGE SCALE GENOMIC DNA]</scope>
    <source>
        <strain evidence="12">ATCC BAA-1237 / DSM 17374 / SPN1</strain>
    </source>
</reference>
<dbReference type="SMART" id="SM00448">
    <property type="entry name" value="REC"/>
    <property type="match status" value="1"/>
</dbReference>
<gene>
    <name evidence="11" type="ordered locus">Spico_1624</name>
</gene>
<keyword evidence="12" id="KW-1185">Reference proteome</keyword>
<evidence type="ECO:0000313" key="12">
    <source>
        <dbReference type="Proteomes" id="UP000007939"/>
    </source>
</evidence>
<dbReference type="InterPro" id="IPR009057">
    <property type="entry name" value="Homeodomain-like_sf"/>
</dbReference>
<keyword evidence="5" id="KW-0805">Transcription regulation</keyword>
<dbReference type="PROSITE" id="PS50110">
    <property type="entry name" value="RESPONSE_REGULATORY"/>
    <property type="match status" value="1"/>
</dbReference>
<sequence length="542" mass="62039">MTHTIQVIILDDEPRVSKLIASLIDWESLGMEICATAQDGITALQLIKDLSPDLVITDIRMPGHDGLELIQRAREISKDLDFIIISGYRYFEYAQTAIKYGVGDYLLKPIKKQELMDTLLKFLARYKERTEKQDHAQKLNQHLDAYYSKLREDLFKDCILGAEPDSFSSMEEINQAYHYDFRPGLFQVCIVKLDMPQQEFFPQGKVILKEKVERILMSFCKPLCSEIESYAMDSRFYILLNYEQDKKNAIRKSLKTMLDELIIHESIFPSSRFFLAVGPSSEDFASIPRSARSAWSVCCQRLVATGGSQLYEEVPPSAGEDDIHALLKIWNEGISKAVSILSLEETQACIASLIDTLSSEKSFSGENILDCLQQAFSNFLMRMKTTYVSIEGLESAERNYEEGQDMYSSAAELYAFFSEKTLKFLEENAALIKEQEYRPVRLAKKYISEHFNDPMISLNSVSDAMGFNSSYFSSLFKKESGMGFLEYLSDVRMTHAKYLLKTTTLPIADICKKAGYTDTKYFTQAFQKNTGIRPKDYRKLYS</sequence>
<dbReference type="Gene3D" id="3.40.50.2300">
    <property type="match status" value="1"/>
</dbReference>
<dbReference type="Pfam" id="PF12833">
    <property type="entry name" value="HTH_18"/>
    <property type="match status" value="1"/>
</dbReference>
<evidence type="ECO:0000313" key="11">
    <source>
        <dbReference type="EMBL" id="AEC02823.1"/>
    </source>
</evidence>
<dbReference type="EMBL" id="CP002659">
    <property type="protein sequence ID" value="AEC02823.1"/>
    <property type="molecule type" value="Genomic_DNA"/>
</dbReference>
<dbReference type="eggNOG" id="COG2207">
    <property type="taxonomic scope" value="Bacteria"/>
</dbReference>
<organism evidence="11 12">
    <name type="scientific">Parasphaerochaeta coccoides (strain ATCC BAA-1237 / DSM 17374 / SPN1)</name>
    <name type="common">Sphaerochaeta coccoides</name>
    <dbReference type="NCBI Taxonomy" id="760011"/>
    <lineage>
        <taxon>Bacteria</taxon>
        <taxon>Pseudomonadati</taxon>
        <taxon>Spirochaetota</taxon>
        <taxon>Spirochaetia</taxon>
        <taxon>Spirochaetales</taxon>
        <taxon>Sphaerochaetaceae</taxon>
        <taxon>Parasphaerochaeta</taxon>
    </lineage>
</organism>
<dbReference type="InterPro" id="IPR020449">
    <property type="entry name" value="Tscrpt_reg_AraC-type_HTH"/>
</dbReference>
<keyword evidence="3 8" id="KW-0597">Phosphoprotein</keyword>
<dbReference type="SUPFAM" id="SSF46689">
    <property type="entry name" value="Homeodomain-like"/>
    <property type="match status" value="2"/>
</dbReference>
<evidence type="ECO:0000256" key="6">
    <source>
        <dbReference type="ARBA" id="ARBA00023125"/>
    </source>
</evidence>
<dbReference type="InterPro" id="IPR018060">
    <property type="entry name" value="HTH_AraC"/>
</dbReference>
<reference evidence="11 12" key="2">
    <citation type="journal article" date="2012" name="Stand. Genomic Sci.">
        <title>Complete genome sequence of the termite hindgut bacterium Spirochaeta coccoides type strain (SPN1(T)), reclassification in the genus Sphaerochaeta as Sphaerochaeta coccoides comb. nov. and emendations of the family Spirochaetaceae and the genus Sphaerochaeta.</title>
        <authorList>
            <person name="Abt B."/>
            <person name="Han C."/>
            <person name="Scheuner C."/>
            <person name="Lu M."/>
            <person name="Lapidus A."/>
            <person name="Nolan M."/>
            <person name="Lucas S."/>
            <person name="Hammon N."/>
            <person name="Deshpande S."/>
            <person name="Cheng J.F."/>
            <person name="Tapia R."/>
            <person name="Goodwin L.A."/>
            <person name="Pitluck S."/>
            <person name="Liolios K."/>
            <person name="Pagani I."/>
            <person name="Ivanova N."/>
            <person name="Mavromatis K."/>
            <person name="Mikhailova N."/>
            <person name="Huntemann M."/>
            <person name="Pati A."/>
            <person name="Chen A."/>
            <person name="Palaniappan K."/>
            <person name="Land M."/>
            <person name="Hauser L."/>
            <person name="Brambilla E.M."/>
            <person name="Rohde M."/>
            <person name="Spring S."/>
            <person name="Gronow S."/>
            <person name="Goker M."/>
            <person name="Woyke T."/>
            <person name="Bristow J."/>
            <person name="Eisen J.A."/>
            <person name="Markowitz V."/>
            <person name="Hugenholtz P."/>
            <person name="Kyrpides N.C."/>
            <person name="Klenk H.P."/>
            <person name="Detter J.C."/>
        </authorList>
    </citation>
    <scope>NUCLEOTIDE SEQUENCE [LARGE SCALE GENOMIC DNA]</scope>
    <source>
        <strain evidence="12">ATCC BAA-1237 / DSM 17374 / SPN1</strain>
    </source>
</reference>
<dbReference type="Proteomes" id="UP000007939">
    <property type="component" value="Chromosome"/>
</dbReference>
<keyword evidence="7" id="KW-0804">Transcription</keyword>
<dbReference type="PANTHER" id="PTHR42713">
    <property type="entry name" value="HISTIDINE KINASE-RELATED"/>
    <property type="match status" value="1"/>
</dbReference>
<dbReference type="InterPro" id="IPR051552">
    <property type="entry name" value="HptR"/>
</dbReference>
<evidence type="ECO:0000259" key="9">
    <source>
        <dbReference type="PROSITE" id="PS01124"/>
    </source>
</evidence>
<protein>
    <submittedName>
        <fullName evidence="11">Two component transcriptional regulator, AraC family</fullName>
    </submittedName>
</protein>
<name>F4GJS6_PARC1</name>
<evidence type="ECO:0000259" key="10">
    <source>
        <dbReference type="PROSITE" id="PS50110"/>
    </source>
</evidence>
<dbReference type="eggNOG" id="COG4753">
    <property type="taxonomic scope" value="Bacteria"/>
</dbReference>
<evidence type="ECO:0000256" key="3">
    <source>
        <dbReference type="ARBA" id="ARBA00022553"/>
    </source>
</evidence>
<evidence type="ECO:0000256" key="8">
    <source>
        <dbReference type="PROSITE-ProRule" id="PRU00169"/>
    </source>
</evidence>
<dbReference type="OrthoDB" id="327083at2"/>
<evidence type="ECO:0000256" key="7">
    <source>
        <dbReference type="ARBA" id="ARBA00023163"/>
    </source>
</evidence>
<dbReference type="PROSITE" id="PS01124">
    <property type="entry name" value="HTH_ARAC_FAMILY_2"/>
    <property type="match status" value="1"/>
</dbReference>
<feature type="domain" description="HTH araC/xylS-type" evidence="9">
    <location>
        <begin position="441"/>
        <end position="540"/>
    </location>
</feature>
<comment type="subcellular location">
    <subcellularLocation>
        <location evidence="1">Cytoplasm</location>
    </subcellularLocation>
</comment>
<evidence type="ECO:0000256" key="1">
    <source>
        <dbReference type="ARBA" id="ARBA00004496"/>
    </source>
</evidence>
<dbReference type="SMART" id="SM00342">
    <property type="entry name" value="HTH_ARAC"/>
    <property type="match status" value="1"/>
</dbReference>
<dbReference type="GO" id="GO:0043565">
    <property type="term" value="F:sequence-specific DNA binding"/>
    <property type="evidence" value="ECO:0007669"/>
    <property type="project" value="InterPro"/>
</dbReference>
<dbReference type="GO" id="GO:0003700">
    <property type="term" value="F:DNA-binding transcription factor activity"/>
    <property type="evidence" value="ECO:0007669"/>
    <property type="project" value="InterPro"/>
</dbReference>
<dbReference type="KEGG" id="scc:Spico_1624"/>
<proteinExistence type="predicted"/>
<dbReference type="SUPFAM" id="SSF52172">
    <property type="entry name" value="CheY-like"/>
    <property type="match status" value="1"/>
</dbReference>
<dbReference type="HOGENOM" id="CLU_000445_5_0_12"/>
<keyword evidence="2" id="KW-0963">Cytoplasm</keyword>
<dbReference type="RefSeq" id="WP_013740217.1">
    <property type="nucleotide sequence ID" value="NC_015436.1"/>
</dbReference>
<keyword evidence="4" id="KW-0902">Two-component regulatory system</keyword>
<keyword evidence="6" id="KW-0238">DNA-binding</keyword>
<dbReference type="GO" id="GO:0000160">
    <property type="term" value="P:phosphorelay signal transduction system"/>
    <property type="evidence" value="ECO:0007669"/>
    <property type="project" value="UniProtKB-KW"/>
</dbReference>
<dbReference type="STRING" id="760011.Spico_1624"/>
<dbReference type="CDD" id="cd17536">
    <property type="entry name" value="REC_YesN-like"/>
    <property type="match status" value="1"/>
</dbReference>
<evidence type="ECO:0000256" key="4">
    <source>
        <dbReference type="ARBA" id="ARBA00023012"/>
    </source>
</evidence>
<dbReference type="GO" id="GO:0005737">
    <property type="term" value="C:cytoplasm"/>
    <property type="evidence" value="ECO:0007669"/>
    <property type="project" value="UniProtKB-SubCell"/>
</dbReference>
<dbReference type="InterPro" id="IPR001789">
    <property type="entry name" value="Sig_transdc_resp-reg_receiver"/>
</dbReference>
<accession>F4GJS6</accession>
<evidence type="ECO:0000256" key="5">
    <source>
        <dbReference type="ARBA" id="ARBA00023015"/>
    </source>
</evidence>
<feature type="domain" description="Response regulatory" evidence="10">
    <location>
        <begin position="6"/>
        <end position="123"/>
    </location>
</feature>
<evidence type="ECO:0000256" key="2">
    <source>
        <dbReference type="ARBA" id="ARBA00022490"/>
    </source>
</evidence>
<dbReference type="AlphaFoldDB" id="F4GJS6"/>
<dbReference type="InterPro" id="IPR011006">
    <property type="entry name" value="CheY-like_superfamily"/>
</dbReference>
<dbReference type="PANTHER" id="PTHR42713:SF3">
    <property type="entry name" value="TRANSCRIPTIONAL REGULATORY PROTEIN HPTR"/>
    <property type="match status" value="1"/>
</dbReference>
<dbReference type="Gene3D" id="1.10.10.60">
    <property type="entry name" value="Homeodomain-like"/>
    <property type="match status" value="2"/>
</dbReference>
<dbReference type="Pfam" id="PF00072">
    <property type="entry name" value="Response_reg"/>
    <property type="match status" value="1"/>
</dbReference>
<dbReference type="PRINTS" id="PR00032">
    <property type="entry name" value="HTHARAC"/>
</dbReference>
<feature type="modified residue" description="4-aspartylphosphate" evidence="8">
    <location>
        <position position="58"/>
    </location>
</feature>